<keyword evidence="2" id="KW-1185">Reference proteome</keyword>
<gene>
    <name evidence="1" type="ORF">K3G42_010572</name>
</gene>
<dbReference type="Proteomes" id="UP000827872">
    <property type="component" value="Linkage Group LG06"/>
</dbReference>
<evidence type="ECO:0000313" key="2">
    <source>
        <dbReference type="Proteomes" id="UP000827872"/>
    </source>
</evidence>
<organism evidence="1 2">
    <name type="scientific">Sphaerodactylus townsendi</name>
    <dbReference type="NCBI Taxonomy" id="933632"/>
    <lineage>
        <taxon>Eukaryota</taxon>
        <taxon>Metazoa</taxon>
        <taxon>Chordata</taxon>
        <taxon>Craniata</taxon>
        <taxon>Vertebrata</taxon>
        <taxon>Euteleostomi</taxon>
        <taxon>Lepidosauria</taxon>
        <taxon>Squamata</taxon>
        <taxon>Bifurcata</taxon>
        <taxon>Gekkota</taxon>
        <taxon>Sphaerodactylidae</taxon>
        <taxon>Sphaerodactylus</taxon>
    </lineage>
</organism>
<reference evidence="1" key="1">
    <citation type="submission" date="2021-08" db="EMBL/GenBank/DDBJ databases">
        <title>The first chromosome-level gecko genome reveals the dynamic sex chromosomes of Neotropical dwarf geckos (Sphaerodactylidae: Sphaerodactylus).</title>
        <authorList>
            <person name="Pinto B.J."/>
            <person name="Keating S.E."/>
            <person name="Gamble T."/>
        </authorList>
    </citation>
    <scope>NUCLEOTIDE SEQUENCE</scope>
    <source>
        <strain evidence="1">TG3544</strain>
    </source>
</reference>
<protein>
    <submittedName>
        <fullName evidence="1">Uncharacterized protein</fullName>
    </submittedName>
</protein>
<dbReference type="EMBL" id="CM037619">
    <property type="protein sequence ID" value="KAH8006659.1"/>
    <property type="molecule type" value="Genomic_DNA"/>
</dbReference>
<proteinExistence type="predicted"/>
<sequence>MDEFKRMEVDDFEMLGAEVVVISDPQPVPHGEPSARQAPSVHKLIINNPPHAPPAEATARQAPSMRNQSLPVKGKGGHSDQGPVTWKPVVVIVIPETKKASVEGPICEEILMLSCSKAYTMLEKLTKASLQTR</sequence>
<accession>A0ACB8FNM6</accession>
<comment type="caution">
    <text evidence="1">The sequence shown here is derived from an EMBL/GenBank/DDBJ whole genome shotgun (WGS) entry which is preliminary data.</text>
</comment>
<name>A0ACB8FNM6_9SAUR</name>
<evidence type="ECO:0000313" key="1">
    <source>
        <dbReference type="EMBL" id="KAH8006659.1"/>
    </source>
</evidence>